<dbReference type="EMBL" id="MHLL01000053">
    <property type="protein sequence ID" value="OGZ07751.1"/>
    <property type="molecule type" value="Genomic_DNA"/>
</dbReference>
<sequence length="198" mass="22639">MTNLSEHIPKLVPADEEAASALDRLKNGDLHLGEIHTLVPFQKQEEKEEEERYQQYLKDHHEPELPQKEVVEIGPKIAQFEKLLASFESTYSLAELHAIIDPIPELLALFLGDRDMSPEQKASEVNKLASQDAKKYRIRAAAKEALIPIVELRNLFRDDPRISSEQFARLEEKYMRCSRAVGVISNNKVDHQRKGSSK</sequence>
<evidence type="ECO:0000313" key="1">
    <source>
        <dbReference type="EMBL" id="OGZ07751.1"/>
    </source>
</evidence>
<reference evidence="1 2" key="1">
    <citation type="journal article" date="2016" name="Nat. Commun.">
        <title>Thousands of microbial genomes shed light on interconnected biogeochemical processes in an aquifer system.</title>
        <authorList>
            <person name="Anantharaman K."/>
            <person name="Brown C.T."/>
            <person name="Hug L.A."/>
            <person name="Sharon I."/>
            <person name="Castelle C.J."/>
            <person name="Probst A.J."/>
            <person name="Thomas B.C."/>
            <person name="Singh A."/>
            <person name="Wilkins M.J."/>
            <person name="Karaoz U."/>
            <person name="Brodie E.L."/>
            <person name="Williams K.H."/>
            <person name="Hubbard S.S."/>
            <person name="Banfield J.F."/>
        </authorList>
    </citation>
    <scope>NUCLEOTIDE SEQUENCE [LARGE SCALE GENOMIC DNA]</scope>
</reference>
<evidence type="ECO:0000313" key="2">
    <source>
        <dbReference type="Proteomes" id="UP000177996"/>
    </source>
</evidence>
<name>A0A1G2D4B1_9BACT</name>
<comment type="caution">
    <text evidence="1">The sequence shown here is derived from an EMBL/GenBank/DDBJ whole genome shotgun (WGS) entry which is preliminary data.</text>
</comment>
<proteinExistence type="predicted"/>
<organism evidence="1 2">
    <name type="scientific">Candidatus Lloydbacteria bacterium RIFCSPHIGHO2_02_FULL_50_13</name>
    <dbReference type="NCBI Taxonomy" id="1798661"/>
    <lineage>
        <taxon>Bacteria</taxon>
        <taxon>Candidatus Lloydiibacteriota</taxon>
    </lineage>
</organism>
<dbReference type="STRING" id="1798661.A3D65_01455"/>
<protein>
    <submittedName>
        <fullName evidence="1">Uncharacterized protein</fullName>
    </submittedName>
</protein>
<dbReference type="Proteomes" id="UP000177996">
    <property type="component" value="Unassembled WGS sequence"/>
</dbReference>
<dbReference type="AlphaFoldDB" id="A0A1G2D4B1"/>
<accession>A0A1G2D4B1</accession>
<gene>
    <name evidence="1" type="ORF">A3D65_01455</name>
</gene>